<dbReference type="InterPro" id="IPR045551">
    <property type="entry name" value="bpX3"/>
</dbReference>
<dbReference type="RefSeq" id="WP_206984029.1">
    <property type="nucleotide sequence ID" value="NZ_JAFLQZ010000004.1"/>
</dbReference>
<keyword evidence="3" id="KW-1185">Reference proteome</keyword>
<comment type="caution">
    <text evidence="2">The sequence shown here is derived from an EMBL/GenBank/DDBJ whole genome shotgun (WGS) entry which is preliminary data.</text>
</comment>
<protein>
    <recommendedName>
        <fullName evidence="1">MoxR-vWA-beta-propeller ternary system domain-containing protein</fullName>
    </recommendedName>
</protein>
<evidence type="ECO:0000313" key="2">
    <source>
        <dbReference type="EMBL" id="MBO0358104.1"/>
    </source>
</evidence>
<reference evidence="2" key="1">
    <citation type="submission" date="2021-03" db="EMBL/GenBank/DDBJ databases">
        <authorList>
            <person name="Kim M.K."/>
        </authorList>
    </citation>
    <scope>NUCLEOTIDE SEQUENCE</scope>
    <source>
        <strain evidence="2">BT186</strain>
    </source>
</reference>
<dbReference type="AlphaFoldDB" id="A0A939J8T6"/>
<dbReference type="Pfam" id="PF19919">
    <property type="entry name" value="bpX3"/>
    <property type="match status" value="1"/>
</dbReference>
<proteinExistence type="predicted"/>
<sequence length="923" mass="101882">MHLSLHQCATAQRQACAAFLRGSDPAAWLREIGRWNVAPTELTCYVVPESIRSVQAAGLLVTGPAGATWANDCLEPYGKVAERLYLPLHAQLWPATTPEELRKALLWPQQLFHPSIGLVGFADTDAIDLADLLVYPLARPTDWAWARAGLPRRPGLQHVRAEIPPVAEMMQSFQELVGTEPLAQLPGPKTSQDGTAQNLLDKINRGLLNASLPALQGLLTGAAGLGAALGGVLSVLPGLPGGASAGPGSSAGPTWAARLENWMLGQLADLEKKRESEIERLLRLFADNPEEALKYAIPLGSMYENRGAATPSALLGPRSTLFDLSRLGGGGRVDAWNVDAYRDRLRKQYQKAAEQEAAAGHYKKAAYIYAHLLGNYYQAAVVLEQGGYFREAAALHKDHLNNRIAAAECLERGGLLLEAIDLYVELEKHEKAGDLYRRMQQEPQATAQYEQCVEAALATQNHPEAARLLHSKLNRPDRALTTLLQGWHSTHRPDFCLLQYFELLADLARQTLSSQVRPLFEQHTPAHKRTQLLEVLATVNESYPDPELLHASREVAYEIISAEASTGVVTHLPLLKKFLPNDRLVASDCGRYANSQRTRGAATLPATGASNLDASIHWHQALSHRTQFLALGFRDGHLHLARGNWYGHVEYYSWPNSLKFDERIRLVADASLSNKILLFLPDNVTVATQRLPKNKYFAEELTVYCPERLPPNTIGLAVLPGSAFLALSARPDCLYAYRLNDTVKYEPFELRFKDEKYTIPSSLLATSFLQILYRNGSFYISDDDLLLEFTQSNEQLGEVHLAYSPIYSSTASPYVHDVLLAIATSSGTFVWRPGQSKHLPEEPLFDGEQAPVDAQFVGADFLVVVEQRQASLYQLKTPEIVSKVIEAPENTLFIAILTTSNRHEFALLSANGQISKHPIPISS</sequence>
<evidence type="ECO:0000313" key="3">
    <source>
        <dbReference type="Proteomes" id="UP000664144"/>
    </source>
</evidence>
<accession>A0A939J8T6</accession>
<evidence type="ECO:0000259" key="1">
    <source>
        <dbReference type="Pfam" id="PF19919"/>
    </source>
</evidence>
<gene>
    <name evidence="2" type="ORF">J0X19_09130</name>
</gene>
<dbReference type="EMBL" id="JAFLQZ010000004">
    <property type="protein sequence ID" value="MBO0358104.1"/>
    <property type="molecule type" value="Genomic_DNA"/>
</dbReference>
<feature type="domain" description="MoxR-vWA-beta-propeller ternary system" evidence="1">
    <location>
        <begin position="3"/>
        <end position="172"/>
    </location>
</feature>
<organism evidence="2 3">
    <name type="scientific">Hymenobacter telluris</name>
    <dbReference type="NCBI Taxonomy" id="2816474"/>
    <lineage>
        <taxon>Bacteria</taxon>
        <taxon>Pseudomonadati</taxon>
        <taxon>Bacteroidota</taxon>
        <taxon>Cytophagia</taxon>
        <taxon>Cytophagales</taxon>
        <taxon>Hymenobacteraceae</taxon>
        <taxon>Hymenobacter</taxon>
    </lineage>
</organism>
<dbReference type="Proteomes" id="UP000664144">
    <property type="component" value="Unassembled WGS sequence"/>
</dbReference>
<name>A0A939J8T6_9BACT</name>